<feature type="region of interest" description="Disordered" evidence="1">
    <location>
        <begin position="1"/>
        <end position="108"/>
    </location>
</feature>
<gene>
    <name evidence="2" type="ORF">L914_02655</name>
</gene>
<accession>W2NZC5</accession>
<evidence type="ECO:0000256" key="1">
    <source>
        <dbReference type="SAM" id="MobiDB-lite"/>
    </source>
</evidence>
<feature type="compositionally biased region" description="Basic and acidic residues" evidence="1">
    <location>
        <begin position="51"/>
        <end position="66"/>
    </location>
</feature>
<organism evidence="2">
    <name type="scientific">Phytophthora nicotianae</name>
    <name type="common">Potato buckeye rot agent</name>
    <name type="synonym">Phytophthora parasitica</name>
    <dbReference type="NCBI Taxonomy" id="4792"/>
    <lineage>
        <taxon>Eukaryota</taxon>
        <taxon>Sar</taxon>
        <taxon>Stramenopiles</taxon>
        <taxon>Oomycota</taxon>
        <taxon>Peronosporomycetes</taxon>
        <taxon>Peronosporales</taxon>
        <taxon>Peronosporaceae</taxon>
        <taxon>Phytophthora</taxon>
    </lineage>
</organism>
<feature type="compositionally biased region" description="Acidic residues" evidence="1">
    <location>
        <begin position="95"/>
        <end position="104"/>
    </location>
</feature>
<dbReference type="EMBL" id="KI691150">
    <property type="protein sequence ID" value="ETM53906.1"/>
    <property type="molecule type" value="Genomic_DNA"/>
</dbReference>
<dbReference type="Proteomes" id="UP000054532">
    <property type="component" value="Unassembled WGS sequence"/>
</dbReference>
<protein>
    <submittedName>
        <fullName evidence="2">Uncharacterized protein</fullName>
    </submittedName>
</protein>
<proteinExistence type="predicted"/>
<reference evidence="2" key="1">
    <citation type="submission" date="2013-11" db="EMBL/GenBank/DDBJ databases">
        <title>The Genome Sequence of Phytophthora parasitica IAC_01/95.</title>
        <authorList>
            <consortium name="The Broad Institute Genomics Platform"/>
            <person name="Russ C."/>
            <person name="Tyler B."/>
            <person name="Panabieres F."/>
            <person name="Shan W."/>
            <person name="Tripathy S."/>
            <person name="Grunwald N."/>
            <person name="Machado M."/>
            <person name="Johnson C.S."/>
            <person name="Arredondo F."/>
            <person name="Hong C."/>
            <person name="Coffey M."/>
            <person name="Young S.K."/>
            <person name="Zeng Q."/>
            <person name="Gargeya S."/>
            <person name="Fitzgerald M."/>
            <person name="Abouelleil A."/>
            <person name="Alvarado L."/>
            <person name="Chapman S.B."/>
            <person name="Gainer-Dewar J."/>
            <person name="Goldberg J."/>
            <person name="Griggs A."/>
            <person name="Gujja S."/>
            <person name="Hansen M."/>
            <person name="Howarth C."/>
            <person name="Imamovic A."/>
            <person name="Ireland A."/>
            <person name="Larimer J."/>
            <person name="McCowan C."/>
            <person name="Murphy C."/>
            <person name="Pearson M."/>
            <person name="Poon T.W."/>
            <person name="Priest M."/>
            <person name="Roberts A."/>
            <person name="Saif S."/>
            <person name="Shea T."/>
            <person name="Sykes S."/>
            <person name="Wortman J."/>
            <person name="Nusbaum C."/>
            <person name="Birren B."/>
        </authorList>
    </citation>
    <scope>NUCLEOTIDE SEQUENCE [LARGE SCALE GENOMIC DNA]</scope>
    <source>
        <strain evidence="2">IAC_01/95</strain>
    </source>
</reference>
<sequence>MARTHKTALIKQQMADREAARTAGNNHIEAEEATASAEGNNDGGAVHYARTRSEKADAIQKAEDARTGTLPVDASALEEKAPATSATVDTSEASEGVEEEEEESSDKIPVVVVCFSALG</sequence>
<dbReference type="AlphaFoldDB" id="W2NZC5"/>
<name>W2NZC5_PHYNI</name>
<evidence type="ECO:0000313" key="2">
    <source>
        <dbReference type="EMBL" id="ETM53906.1"/>
    </source>
</evidence>